<dbReference type="AlphaFoldDB" id="A0A2N1UP99"/>
<proteinExistence type="inferred from homology"/>
<feature type="binding site" evidence="10">
    <location>
        <begin position="13"/>
        <end position="20"/>
    </location>
    <ligand>
        <name>ATP</name>
        <dbReference type="ChEBI" id="CHEBI:30616"/>
    </ligand>
</feature>
<feature type="site" description="Interaction with substrate tRNA" evidence="10">
    <location>
        <position position="147"/>
    </location>
</feature>
<sequence length="321" mass="37559">MLRKKPQLIVILGPTASGKSELALKLAKKFNGEIVSADSRQIYKKMNIGTNKIKNKKLSLNEVKELKVKSLNNKVQIINNIPHYMIDIINPNKEFSLAKYKKMTIKIIKNIQKQGKIPFLVGGTGLYISSIINNFQIPKVPPNTKLREKIENEIKKYGIEKVYQKLLKLDPETEKFVQKNNARRIIRALEVCLSKGKLFSQQRQKNKPLFRVLQLGIKTNRKKLLEKINQRVDQMIKDGLIKEVTELAKKYNWNLQSMSGIGYKQMGMYLRNEINLDETIELIKRDTRRYARRQMTWFKKDDRINWISNQKQSEKLIANFL</sequence>
<evidence type="ECO:0000256" key="9">
    <source>
        <dbReference type="ARBA" id="ARBA00049563"/>
    </source>
</evidence>
<dbReference type="SUPFAM" id="SSF52540">
    <property type="entry name" value="P-loop containing nucleoside triphosphate hydrolases"/>
    <property type="match status" value="1"/>
</dbReference>
<dbReference type="PANTHER" id="PTHR11088">
    <property type="entry name" value="TRNA DIMETHYLALLYLTRANSFERASE"/>
    <property type="match status" value="1"/>
</dbReference>
<evidence type="ECO:0000256" key="2">
    <source>
        <dbReference type="ARBA" id="ARBA00003213"/>
    </source>
</evidence>
<organism evidence="14 15">
    <name type="scientific">Candidatus Kuenenbacteria bacterium HGW-Kuenenbacteria-1</name>
    <dbReference type="NCBI Taxonomy" id="2013812"/>
    <lineage>
        <taxon>Bacteria</taxon>
        <taxon>Candidatus Kueneniibacteriota</taxon>
    </lineage>
</organism>
<evidence type="ECO:0000256" key="11">
    <source>
        <dbReference type="RuleBase" id="RU003783"/>
    </source>
</evidence>
<evidence type="ECO:0000313" key="15">
    <source>
        <dbReference type="Proteomes" id="UP000233414"/>
    </source>
</evidence>
<keyword evidence="5 10" id="KW-0819">tRNA processing</keyword>
<evidence type="ECO:0000256" key="12">
    <source>
        <dbReference type="RuleBase" id="RU003784"/>
    </source>
</evidence>
<dbReference type="GO" id="GO:0006400">
    <property type="term" value="P:tRNA modification"/>
    <property type="evidence" value="ECO:0007669"/>
    <property type="project" value="TreeGrafter"/>
</dbReference>
<feature type="region of interest" description="Interaction with substrate tRNA" evidence="10">
    <location>
        <begin position="38"/>
        <end position="41"/>
    </location>
</feature>
<keyword evidence="7 10" id="KW-0067">ATP-binding</keyword>
<comment type="cofactor">
    <cofactor evidence="1 10">
        <name>Mg(2+)</name>
        <dbReference type="ChEBI" id="CHEBI:18420"/>
    </cofactor>
</comment>
<evidence type="ECO:0000256" key="13">
    <source>
        <dbReference type="RuleBase" id="RU003785"/>
    </source>
</evidence>
<dbReference type="InterPro" id="IPR039657">
    <property type="entry name" value="Dimethylallyltransferase"/>
</dbReference>
<dbReference type="EMBL" id="PGYQ01000001">
    <property type="protein sequence ID" value="PKL72680.1"/>
    <property type="molecule type" value="Genomic_DNA"/>
</dbReference>
<keyword evidence="4 10" id="KW-0808">Transferase</keyword>
<dbReference type="GO" id="GO:0052381">
    <property type="term" value="F:tRNA dimethylallyltransferase activity"/>
    <property type="evidence" value="ECO:0007669"/>
    <property type="project" value="UniProtKB-UniRule"/>
</dbReference>
<evidence type="ECO:0000256" key="10">
    <source>
        <dbReference type="HAMAP-Rule" id="MF_00185"/>
    </source>
</evidence>
<gene>
    <name evidence="10" type="primary">miaA</name>
    <name evidence="14" type="ORF">CVV26_00220</name>
</gene>
<dbReference type="EC" id="2.5.1.75" evidence="10"/>
<feature type="site" description="Interaction with substrate tRNA" evidence="10">
    <location>
        <position position="124"/>
    </location>
</feature>
<comment type="similarity">
    <text evidence="3 10 13">Belongs to the IPP transferase family.</text>
</comment>
<keyword evidence="8 10" id="KW-0460">Magnesium</keyword>
<name>A0A2N1UP99_9BACT</name>
<evidence type="ECO:0000256" key="3">
    <source>
        <dbReference type="ARBA" id="ARBA00005842"/>
    </source>
</evidence>
<protein>
    <recommendedName>
        <fullName evidence="10">tRNA dimethylallyltransferase</fullName>
        <ecNumber evidence="10">2.5.1.75</ecNumber>
    </recommendedName>
    <alternativeName>
        <fullName evidence="10">Dimethylallyl diphosphate:tRNA dimethylallyltransferase</fullName>
        <shortName evidence="10">DMAPP:tRNA dimethylallyltransferase</shortName>
        <shortName evidence="10">DMATase</shortName>
    </alternativeName>
    <alternativeName>
        <fullName evidence="10">Isopentenyl-diphosphate:tRNA isopentenyltransferase</fullName>
        <shortName evidence="10">IPP transferase</shortName>
        <shortName evidence="10">IPPT</shortName>
        <shortName evidence="10">IPTase</shortName>
    </alternativeName>
</protein>
<evidence type="ECO:0000256" key="4">
    <source>
        <dbReference type="ARBA" id="ARBA00022679"/>
    </source>
</evidence>
<dbReference type="Proteomes" id="UP000233414">
    <property type="component" value="Unassembled WGS sequence"/>
</dbReference>
<feature type="binding site" evidence="10">
    <location>
        <begin position="15"/>
        <end position="20"/>
    </location>
    <ligand>
        <name>substrate</name>
    </ligand>
</feature>
<evidence type="ECO:0000256" key="6">
    <source>
        <dbReference type="ARBA" id="ARBA00022741"/>
    </source>
</evidence>
<comment type="caution">
    <text evidence="10">Lacks conserved residue(s) required for the propagation of feature annotation.</text>
</comment>
<dbReference type="GO" id="GO:0005524">
    <property type="term" value="F:ATP binding"/>
    <property type="evidence" value="ECO:0007669"/>
    <property type="project" value="UniProtKB-UniRule"/>
</dbReference>
<dbReference type="Gene3D" id="1.10.20.140">
    <property type="match status" value="1"/>
</dbReference>
<dbReference type="InterPro" id="IPR018022">
    <property type="entry name" value="IPT"/>
</dbReference>
<comment type="caution">
    <text evidence="14">The sequence shown here is derived from an EMBL/GenBank/DDBJ whole genome shotgun (WGS) entry which is preliminary data.</text>
</comment>
<dbReference type="PANTHER" id="PTHR11088:SF60">
    <property type="entry name" value="TRNA DIMETHYLALLYLTRANSFERASE"/>
    <property type="match status" value="1"/>
</dbReference>
<evidence type="ECO:0000313" key="14">
    <source>
        <dbReference type="EMBL" id="PKL72680.1"/>
    </source>
</evidence>
<evidence type="ECO:0000256" key="7">
    <source>
        <dbReference type="ARBA" id="ARBA00022840"/>
    </source>
</evidence>
<evidence type="ECO:0000256" key="5">
    <source>
        <dbReference type="ARBA" id="ARBA00022694"/>
    </source>
</evidence>
<accession>A0A2N1UP99</accession>
<reference evidence="14 15" key="1">
    <citation type="journal article" date="2017" name="ISME J.">
        <title>Potential for microbial H2 and metal transformations associated with novel bacteria and archaea in deep terrestrial subsurface sediments.</title>
        <authorList>
            <person name="Hernsdorf A.W."/>
            <person name="Amano Y."/>
            <person name="Miyakawa K."/>
            <person name="Ise K."/>
            <person name="Suzuki Y."/>
            <person name="Anantharaman K."/>
            <person name="Probst A."/>
            <person name="Burstein D."/>
            <person name="Thomas B.C."/>
            <person name="Banfield J.F."/>
        </authorList>
    </citation>
    <scope>NUCLEOTIDE SEQUENCE [LARGE SCALE GENOMIC DNA]</scope>
    <source>
        <strain evidence="14">HGW-Kuenenbacteria-1</strain>
    </source>
</reference>
<dbReference type="Pfam" id="PF01715">
    <property type="entry name" value="IPPT"/>
    <property type="match status" value="1"/>
</dbReference>
<evidence type="ECO:0000256" key="8">
    <source>
        <dbReference type="ARBA" id="ARBA00022842"/>
    </source>
</evidence>
<dbReference type="InterPro" id="IPR027417">
    <property type="entry name" value="P-loop_NTPase"/>
</dbReference>
<dbReference type="Gene3D" id="3.40.50.300">
    <property type="entry name" value="P-loop containing nucleotide triphosphate hydrolases"/>
    <property type="match status" value="1"/>
</dbReference>
<comment type="function">
    <text evidence="2 10 12">Catalyzes the transfer of a dimethylallyl group onto the adenine at position 37 in tRNAs that read codons beginning with uridine, leading to the formation of N6-(dimethylallyl)adenosine (i(6)A).</text>
</comment>
<comment type="subunit">
    <text evidence="10">Monomer.</text>
</comment>
<evidence type="ECO:0000256" key="1">
    <source>
        <dbReference type="ARBA" id="ARBA00001946"/>
    </source>
</evidence>
<comment type="catalytic activity">
    <reaction evidence="9 10 11">
        <text>adenosine(37) in tRNA + dimethylallyl diphosphate = N(6)-dimethylallyladenosine(37) in tRNA + diphosphate</text>
        <dbReference type="Rhea" id="RHEA:26482"/>
        <dbReference type="Rhea" id="RHEA-COMP:10162"/>
        <dbReference type="Rhea" id="RHEA-COMP:10375"/>
        <dbReference type="ChEBI" id="CHEBI:33019"/>
        <dbReference type="ChEBI" id="CHEBI:57623"/>
        <dbReference type="ChEBI" id="CHEBI:74411"/>
        <dbReference type="ChEBI" id="CHEBI:74415"/>
        <dbReference type="EC" id="2.5.1.75"/>
    </reaction>
</comment>
<keyword evidence="6 10" id="KW-0547">Nucleotide-binding</keyword>
<dbReference type="NCBIfam" id="TIGR00174">
    <property type="entry name" value="miaA"/>
    <property type="match status" value="1"/>
</dbReference>
<dbReference type="HAMAP" id="MF_00185">
    <property type="entry name" value="IPP_trans"/>
    <property type="match status" value="1"/>
</dbReference>